<protein>
    <submittedName>
        <fullName evidence="2">VOC family protein</fullName>
    </submittedName>
</protein>
<dbReference type="Pfam" id="PF22677">
    <property type="entry name" value="Ble-like_N"/>
    <property type="match status" value="1"/>
</dbReference>
<gene>
    <name evidence="2" type="ORF">QRT03_20705</name>
</gene>
<reference evidence="2 3" key="1">
    <citation type="submission" date="2023-06" db="EMBL/GenBank/DDBJ databases">
        <title>Actinomycetospora Odt1-22.</title>
        <authorList>
            <person name="Supong K."/>
        </authorList>
    </citation>
    <scope>NUCLEOTIDE SEQUENCE [LARGE SCALE GENOMIC DNA]</scope>
    <source>
        <strain evidence="2 3">Odt1-22</strain>
    </source>
</reference>
<organism evidence="2 3">
    <name type="scientific">Actinomycetospora termitidis</name>
    <dbReference type="NCBI Taxonomy" id="3053470"/>
    <lineage>
        <taxon>Bacteria</taxon>
        <taxon>Bacillati</taxon>
        <taxon>Actinomycetota</taxon>
        <taxon>Actinomycetes</taxon>
        <taxon>Pseudonocardiales</taxon>
        <taxon>Pseudonocardiaceae</taxon>
        <taxon>Actinomycetospora</taxon>
    </lineage>
</organism>
<dbReference type="PROSITE" id="PS51819">
    <property type="entry name" value="VOC"/>
    <property type="match status" value="1"/>
</dbReference>
<name>A0ABT7MCK7_9PSEU</name>
<dbReference type="Proteomes" id="UP001231924">
    <property type="component" value="Unassembled WGS sequence"/>
</dbReference>
<sequence>MRSIFVNLPVDDVTASRTFFTALGCSINEQFSDENTACVVIEENIFAMVMTPTRFADFVEGEIADARKTTEVLLALSADSRDEVDRMKATALEHGGSEWKPNQDHGFMYGASFADPDGHVWEVVWMDPSAVTG</sequence>
<dbReference type="InterPro" id="IPR053863">
    <property type="entry name" value="Glyoxy/Ble-like_N"/>
</dbReference>
<comment type="caution">
    <text evidence="2">The sequence shown here is derived from an EMBL/GenBank/DDBJ whole genome shotgun (WGS) entry which is preliminary data.</text>
</comment>
<evidence type="ECO:0000313" key="2">
    <source>
        <dbReference type="EMBL" id="MDL5158400.1"/>
    </source>
</evidence>
<dbReference type="InterPro" id="IPR037523">
    <property type="entry name" value="VOC_core"/>
</dbReference>
<dbReference type="SUPFAM" id="SSF54593">
    <property type="entry name" value="Glyoxalase/Bleomycin resistance protein/Dihydroxybiphenyl dioxygenase"/>
    <property type="match status" value="1"/>
</dbReference>
<dbReference type="PANTHER" id="PTHR36503">
    <property type="entry name" value="BLR2520 PROTEIN"/>
    <property type="match status" value="1"/>
</dbReference>
<feature type="domain" description="VOC" evidence="1">
    <location>
        <begin position="2"/>
        <end position="126"/>
    </location>
</feature>
<proteinExistence type="predicted"/>
<dbReference type="InterPro" id="IPR029068">
    <property type="entry name" value="Glyas_Bleomycin-R_OHBP_Dase"/>
</dbReference>
<dbReference type="RefSeq" id="WP_286054949.1">
    <property type="nucleotide sequence ID" value="NZ_JASVWF010000005.1"/>
</dbReference>
<dbReference type="EMBL" id="JASVWF010000005">
    <property type="protein sequence ID" value="MDL5158400.1"/>
    <property type="molecule type" value="Genomic_DNA"/>
</dbReference>
<dbReference type="PANTHER" id="PTHR36503:SF2">
    <property type="entry name" value="BLR2408 PROTEIN"/>
    <property type="match status" value="1"/>
</dbReference>
<dbReference type="Gene3D" id="3.10.180.10">
    <property type="entry name" value="2,3-Dihydroxybiphenyl 1,2-Dioxygenase, domain 1"/>
    <property type="match status" value="1"/>
</dbReference>
<accession>A0ABT7MCK7</accession>
<evidence type="ECO:0000313" key="3">
    <source>
        <dbReference type="Proteomes" id="UP001231924"/>
    </source>
</evidence>
<keyword evidence="3" id="KW-1185">Reference proteome</keyword>
<evidence type="ECO:0000259" key="1">
    <source>
        <dbReference type="PROSITE" id="PS51819"/>
    </source>
</evidence>